<dbReference type="ExpressionAtlas" id="M8CUY3">
    <property type="expression patterns" value="baseline"/>
</dbReference>
<dbReference type="PANTHER" id="PTHR35546:SF48">
    <property type="entry name" value="F-BOX DOMAIN-CONTAINING PROTEIN"/>
    <property type="match status" value="1"/>
</dbReference>
<protein>
    <recommendedName>
        <fullName evidence="2">F-box domain-containing protein</fullName>
    </recommendedName>
</protein>
<dbReference type="SUPFAM" id="SSF50998">
    <property type="entry name" value="Quinoprotein alcohol dehydrogenase-like"/>
    <property type="match status" value="1"/>
</dbReference>
<dbReference type="NCBIfam" id="TIGR01640">
    <property type="entry name" value="F_box_assoc_1"/>
    <property type="match status" value="1"/>
</dbReference>
<dbReference type="EnsemblPlants" id="EMT27616">
    <property type="protein sequence ID" value="EMT27616"/>
    <property type="gene ID" value="F775_14030"/>
</dbReference>
<dbReference type="InterPro" id="IPR011047">
    <property type="entry name" value="Quinoprotein_ADH-like_sf"/>
</dbReference>
<dbReference type="InterPro" id="IPR056592">
    <property type="entry name" value="Beta-prop_At3g26010-like"/>
</dbReference>
<evidence type="ECO:0000259" key="2">
    <source>
        <dbReference type="SMART" id="SM00256"/>
    </source>
</evidence>
<dbReference type="SUPFAM" id="SSF82171">
    <property type="entry name" value="DPP6 N-terminal domain-like"/>
    <property type="match status" value="1"/>
</dbReference>
<dbReference type="InterPro" id="IPR017451">
    <property type="entry name" value="F-box-assoc_interact_dom"/>
</dbReference>
<feature type="region of interest" description="Disordered" evidence="1">
    <location>
        <begin position="1"/>
        <end position="55"/>
    </location>
</feature>
<feature type="compositionally biased region" description="Gly residues" evidence="1">
    <location>
        <begin position="1"/>
        <end position="12"/>
    </location>
</feature>
<dbReference type="Pfam" id="PF08268">
    <property type="entry name" value="FBA_3"/>
    <property type="match status" value="1"/>
</dbReference>
<name>M8CUY3_AEGTA</name>
<evidence type="ECO:0000256" key="1">
    <source>
        <dbReference type="SAM" id="MobiDB-lite"/>
    </source>
</evidence>
<dbReference type="SUPFAM" id="SSF81383">
    <property type="entry name" value="F-box domain"/>
    <property type="match status" value="2"/>
</dbReference>
<feature type="region of interest" description="Disordered" evidence="1">
    <location>
        <begin position="502"/>
        <end position="527"/>
    </location>
</feature>
<organism evidence="3">
    <name type="scientific">Aegilops tauschii</name>
    <name type="common">Tausch's goatgrass</name>
    <name type="synonym">Aegilops squarrosa</name>
    <dbReference type="NCBI Taxonomy" id="37682"/>
    <lineage>
        <taxon>Eukaryota</taxon>
        <taxon>Viridiplantae</taxon>
        <taxon>Streptophyta</taxon>
        <taxon>Embryophyta</taxon>
        <taxon>Tracheophyta</taxon>
        <taxon>Spermatophyta</taxon>
        <taxon>Magnoliopsida</taxon>
        <taxon>Liliopsida</taxon>
        <taxon>Poales</taxon>
        <taxon>Poaceae</taxon>
        <taxon>BOP clade</taxon>
        <taxon>Pooideae</taxon>
        <taxon>Triticodae</taxon>
        <taxon>Triticeae</taxon>
        <taxon>Triticinae</taxon>
        <taxon>Aegilops</taxon>
    </lineage>
</organism>
<accession>M8CUY3</accession>
<dbReference type="SMART" id="SM00256">
    <property type="entry name" value="FBOX"/>
    <property type="match status" value="2"/>
</dbReference>
<sequence length="900" mass="100320">MPPGGGGGGGEHGSTVRRGDDDAPSDSTPPLPAIVPVASEDAKKKQRVEEQRTAPSLPEGAIVEILSRVPYRSLCRFKCVSKPWLALCSAPDIRKRSPQTLSGFFYHDEGDALRFCNLNGRGPPLVDPSLPFLRKTYRHISVRQVCAGLLLCSCSNSSRDQSFWNWNSSLDESCYVVCNPATEEWTVLPPVGYPEGDPIPFLGFDAAVPSRFVVFAPRPNTFSVDGSAQVAIYSSETGRWTHLQSGWSTDPLISHGRYTQVFLNGTIHLRSIGHRIATVDAEGKVWRVITMPGDSSKICDVGQSQGRLYAWKIDNSHDCQLYIWVLEDYGTGKWTLQHTINVLELFGRNHREDGDSYAMFAVHPDRNMIFLTDEKNMTLSYDIDNLKVTVICTEGMKGLPYTPCFAELPSAEMSELLYLQCGVPILSVGVQGNMTFCGEALADSLRLPSLLQDWGNMGTSSPSIFFYLCFPDGMTAFQAPVLHAISHAKCCKCTPEHGALTVGNEDRTKSDPVNSVGLPILDPTKGIRNLSQPLSFTQEKKQKLEREQEQQPAPSLPEGALVEILSRVPYRSLCRFKCVSKPWLALCSAPDIRKRSPQTLSGFFYYHDDGLNFRNLNGRGPPLVDPSLSFLRERYCHIFVKHACGGLLLCCCSNNLLGEAYYVVCNPATEEWTVLPPVGFPGPDPIAFLGFDPAVPSRFVVFAPQPNMFGVDRSGQVAIYSSETGRWTHVQSKWTREPLVDHGRDTHVFLNGTIHLPSIDNIMATIDVEGEVWREIQMPNDLPNICDVGQSQGRLYAWKTDNFYDCQLYIWVLEDYDTGKWTLKHTFKVLELFGRNCRKHGDSYAMFAIHPDCNMIFLTDKKNMTLSYDMDNQKVHVICTEGMNGLPYTPCFAELPSAGH</sequence>
<dbReference type="Pfam" id="PF00646">
    <property type="entry name" value="F-box"/>
    <property type="match status" value="2"/>
</dbReference>
<evidence type="ECO:0000313" key="3">
    <source>
        <dbReference type="EnsemblPlants" id="EMT27616"/>
    </source>
</evidence>
<dbReference type="InterPro" id="IPR001810">
    <property type="entry name" value="F-box_dom"/>
</dbReference>
<feature type="domain" description="F-box" evidence="2">
    <location>
        <begin position="57"/>
        <end position="97"/>
    </location>
</feature>
<feature type="compositionally biased region" description="Basic and acidic residues" evidence="1">
    <location>
        <begin position="40"/>
        <end position="52"/>
    </location>
</feature>
<dbReference type="Gene3D" id="1.20.1280.50">
    <property type="match status" value="2"/>
</dbReference>
<dbReference type="InterPro" id="IPR036047">
    <property type="entry name" value="F-box-like_dom_sf"/>
</dbReference>
<dbReference type="PANTHER" id="PTHR35546">
    <property type="entry name" value="F-BOX PROTEIN INTERACTION DOMAIN PROTEIN-RELATED"/>
    <property type="match status" value="1"/>
</dbReference>
<dbReference type="InterPro" id="IPR013187">
    <property type="entry name" value="F-box-assoc_dom_typ3"/>
</dbReference>
<dbReference type="InterPro" id="IPR055290">
    <property type="entry name" value="At3g26010-like"/>
</dbReference>
<feature type="domain" description="F-box" evidence="2">
    <location>
        <begin position="556"/>
        <end position="596"/>
    </location>
</feature>
<dbReference type="AlphaFoldDB" id="M8CUY3"/>
<dbReference type="Pfam" id="PF24750">
    <property type="entry name" value="b-prop_At3g26010-like"/>
    <property type="match status" value="1"/>
</dbReference>
<reference evidence="3" key="1">
    <citation type="submission" date="2015-06" db="UniProtKB">
        <authorList>
            <consortium name="EnsemblPlants"/>
        </authorList>
    </citation>
    <scope>IDENTIFICATION</scope>
</reference>
<dbReference type="CDD" id="cd22157">
    <property type="entry name" value="F-box_AtFBW1-like"/>
    <property type="match status" value="2"/>
</dbReference>
<proteinExistence type="predicted"/>